<feature type="non-terminal residue" evidence="1">
    <location>
        <position position="1"/>
    </location>
</feature>
<dbReference type="Proteomes" id="UP000257032">
    <property type="component" value="Unassembled WGS sequence"/>
</dbReference>
<name>A0A3D8VM56_9BACI</name>
<protein>
    <submittedName>
        <fullName evidence="1">Uncharacterized protein</fullName>
    </submittedName>
</protein>
<comment type="caution">
    <text evidence="1">The sequence shown here is derived from an EMBL/GenBank/DDBJ whole genome shotgun (WGS) entry which is preliminary data.</text>
</comment>
<reference evidence="1 2" key="1">
    <citation type="submission" date="2018-08" db="EMBL/GenBank/DDBJ databases">
        <title>Genome sequence of strict halophilic Halobacillus trueperi SS1 isolated from Lunsu, a salty water body of North West Himalayas.</title>
        <authorList>
            <person name="Gupta S."/>
            <person name="Sharma P."/>
            <person name="Dev K."/>
            <person name="Baumler D."/>
            <person name="Sourirajan A."/>
        </authorList>
    </citation>
    <scope>NUCLEOTIDE SEQUENCE [LARGE SCALE GENOMIC DNA]</scope>
    <source>
        <strain evidence="1 2">SS1</strain>
    </source>
</reference>
<sequence length="71" mass="8019">NTANEPGYLETESSTKGSLCLIDRKGEISIKNGELVQSSTFILLHLTMLNRVDCIEYSEVNIKEEKSDEKR</sequence>
<evidence type="ECO:0000313" key="2">
    <source>
        <dbReference type="Proteomes" id="UP000257032"/>
    </source>
</evidence>
<gene>
    <name evidence="1" type="ORF">DXT76_12950</name>
</gene>
<accession>A0A3D8VM56</accession>
<dbReference type="RefSeq" id="WP_220353015.1">
    <property type="nucleotide sequence ID" value="NZ_QTLC01000046.1"/>
</dbReference>
<proteinExistence type="predicted"/>
<evidence type="ECO:0000313" key="1">
    <source>
        <dbReference type="EMBL" id="RDY70484.1"/>
    </source>
</evidence>
<organism evidence="1 2">
    <name type="scientific">Halobacillus trueperi</name>
    <dbReference type="NCBI Taxonomy" id="156205"/>
    <lineage>
        <taxon>Bacteria</taxon>
        <taxon>Bacillati</taxon>
        <taxon>Bacillota</taxon>
        <taxon>Bacilli</taxon>
        <taxon>Bacillales</taxon>
        <taxon>Bacillaceae</taxon>
        <taxon>Halobacillus</taxon>
    </lineage>
</organism>
<dbReference type="AlphaFoldDB" id="A0A3D8VM56"/>
<dbReference type="EMBL" id="QTLC01000046">
    <property type="protein sequence ID" value="RDY70484.1"/>
    <property type="molecule type" value="Genomic_DNA"/>
</dbReference>